<dbReference type="InterPro" id="IPR038461">
    <property type="entry name" value="Schlafen_AlbA_2_dom_sf"/>
</dbReference>
<dbReference type="AlphaFoldDB" id="A0A9D2Q7H9"/>
<evidence type="ECO:0000259" key="1">
    <source>
        <dbReference type="Pfam" id="PF04326"/>
    </source>
</evidence>
<evidence type="ECO:0000313" key="2">
    <source>
        <dbReference type="EMBL" id="HJC74328.1"/>
    </source>
</evidence>
<dbReference type="Pfam" id="PF13749">
    <property type="entry name" value="HATPase_c_4"/>
    <property type="match status" value="1"/>
</dbReference>
<dbReference type="Gene3D" id="1.10.10.10">
    <property type="entry name" value="Winged helix-like DNA-binding domain superfamily/Winged helix DNA-binding domain"/>
    <property type="match status" value="1"/>
</dbReference>
<organism evidence="2 3">
    <name type="scientific">Candidatus Mediterraneibacter faecavium</name>
    <dbReference type="NCBI Taxonomy" id="2838668"/>
    <lineage>
        <taxon>Bacteria</taxon>
        <taxon>Bacillati</taxon>
        <taxon>Bacillota</taxon>
        <taxon>Clostridia</taxon>
        <taxon>Lachnospirales</taxon>
        <taxon>Lachnospiraceae</taxon>
        <taxon>Mediterraneibacter</taxon>
    </lineage>
</organism>
<feature type="domain" description="Schlafen AlbA-2" evidence="1">
    <location>
        <begin position="3"/>
        <end position="107"/>
    </location>
</feature>
<dbReference type="EMBL" id="DWVY01000025">
    <property type="protein sequence ID" value="HJC74328.1"/>
    <property type="molecule type" value="Genomic_DNA"/>
</dbReference>
<proteinExistence type="predicted"/>
<comment type="caution">
    <text evidence="2">The sequence shown here is derived from an EMBL/GenBank/DDBJ whole genome shotgun (WGS) entry which is preliminary data.</text>
</comment>
<dbReference type="SUPFAM" id="SSF46785">
    <property type="entry name" value="Winged helix' DNA-binding domain"/>
    <property type="match status" value="1"/>
</dbReference>
<dbReference type="Proteomes" id="UP000823902">
    <property type="component" value="Unassembled WGS sequence"/>
</dbReference>
<reference evidence="2" key="2">
    <citation type="submission" date="2021-04" db="EMBL/GenBank/DDBJ databases">
        <authorList>
            <person name="Gilroy R."/>
        </authorList>
    </citation>
    <scope>NUCLEOTIDE SEQUENCE</scope>
    <source>
        <strain evidence="2">CHK196-7946</strain>
    </source>
</reference>
<dbReference type="InterPro" id="IPR011991">
    <property type="entry name" value="ArsR-like_HTH"/>
</dbReference>
<dbReference type="CDD" id="cd00090">
    <property type="entry name" value="HTH_ARSR"/>
    <property type="match status" value="1"/>
</dbReference>
<dbReference type="Gene3D" id="3.30.565.60">
    <property type="match status" value="1"/>
</dbReference>
<protein>
    <submittedName>
        <fullName evidence="2">DNA binding domain-containing protein</fullName>
    </submittedName>
</protein>
<dbReference type="InterPro" id="IPR036390">
    <property type="entry name" value="WH_DNA-bd_sf"/>
</dbReference>
<gene>
    <name evidence="2" type="ORF">H9697_05200</name>
</gene>
<dbReference type="InterPro" id="IPR038475">
    <property type="entry name" value="RecG_C_sf"/>
</dbReference>
<dbReference type="Gene3D" id="3.30.950.30">
    <property type="entry name" value="Schlafen, AAA domain"/>
    <property type="match status" value="1"/>
</dbReference>
<dbReference type="Pfam" id="PF04326">
    <property type="entry name" value="SLFN_AlbA_2"/>
    <property type="match status" value="1"/>
</dbReference>
<accession>A0A9D2Q7H9</accession>
<evidence type="ECO:0000313" key="3">
    <source>
        <dbReference type="Proteomes" id="UP000823902"/>
    </source>
</evidence>
<name>A0A9D2Q7H9_9FIRM</name>
<dbReference type="PANTHER" id="PTHR30595:SF6">
    <property type="entry name" value="SCHLAFEN ALBA-2 DOMAIN-CONTAINING PROTEIN"/>
    <property type="match status" value="1"/>
</dbReference>
<dbReference type="Pfam" id="PF13412">
    <property type="entry name" value="HTH_24"/>
    <property type="match status" value="1"/>
</dbReference>
<dbReference type="InterPro" id="IPR036388">
    <property type="entry name" value="WH-like_DNA-bd_sf"/>
</dbReference>
<sequence>MPEKQNIEWKLRWKDEYLEWICGFANAQGGRIYIGCDDNGNITGLENTHKLLEDIPNKIRYAMNIVVDVNLLESNGKEYIEIVVPPYPVAISCKGVYYYRSGSTMQTLSGPELESFILRKRGASWDNMPLPGFTIDDIDDELVKKFKDLAVRKGRIDKIIEVLHLKYMKAIISYEGIQRIERYFVPDDALREALLNALCHKQYESGIPIQISVYEDKLYIANCGKLPENWTVENLMSKHASKPYNPSIANVFYLAGLIESWGRGIEKICQACEEDGSPAPVYTAHPGDIMIQFTASENRVLRTFVEKVTDRVTDKVTDRVTDRVTDGEIAILSLLAEDPAYTYTLLAQKLDVSRKTISQRIKSLKEKGIIQRIGSEKKGYWKINSE</sequence>
<dbReference type="InterPro" id="IPR007421">
    <property type="entry name" value="Schlafen_AlbA_2_dom"/>
</dbReference>
<reference evidence="2" key="1">
    <citation type="journal article" date="2021" name="PeerJ">
        <title>Extensive microbial diversity within the chicken gut microbiome revealed by metagenomics and culture.</title>
        <authorList>
            <person name="Gilroy R."/>
            <person name="Ravi A."/>
            <person name="Getino M."/>
            <person name="Pursley I."/>
            <person name="Horton D.L."/>
            <person name="Alikhan N.F."/>
            <person name="Baker D."/>
            <person name="Gharbi K."/>
            <person name="Hall N."/>
            <person name="Watson M."/>
            <person name="Adriaenssens E.M."/>
            <person name="Foster-Nyarko E."/>
            <person name="Jarju S."/>
            <person name="Secka A."/>
            <person name="Antonio M."/>
            <person name="Oren A."/>
            <person name="Chaudhuri R.R."/>
            <person name="La Ragione R."/>
            <person name="Hildebrand F."/>
            <person name="Pallen M.J."/>
        </authorList>
    </citation>
    <scope>NUCLEOTIDE SEQUENCE</scope>
    <source>
        <strain evidence="2">CHK196-7946</strain>
    </source>
</reference>
<dbReference type="PANTHER" id="PTHR30595">
    <property type="entry name" value="GLPR-RELATED TRANSCRIPTIONAL REPRESSOR"/>
    <property type="match status" value="1"/>
</dbReference>